<protein>
    <recommendedName>
        <fullName evidence="3">Adenosylcobinamide amidohydrolase</fullName>
    </recommendedName>
</protein>
<dbReference type="InterPro" id="IPR052209">
    <property type="entry name" value="CbiZ"/>
</dbReference>
<dbReference type="Pfam" id="PF01955">
    <property type="entry name" value="CbiZ"/>
    <property type="match status" value="1"/>
</dbReference>
<accession>A0A9X7YNS9</accession>
<name>A0A9X7YNS9_9GAMM</name>
<proteinExistence type="predicted"/>
<dbReference type="RefSeq" id="WP_228346487.1">
    <property type="nucleotide sequence ID" value="NZ_CP046056.1"/>
</dbReference>
<dbReference type="PANTHER" id="PTHR35336">
    <property type="entry name" value="ADENOSYLCOBINAMIDE AMIDOHYDROLASE"/>
    <property type="match status" value="1"/>
</dbReference>
<dbReference type="EMBL" id="CP046056">
    <property type="protein sequence ID" value="QQD23941.1"/>
    <property type="molecule type" value="Genomic_DNA"/>
</dbReference>
<dbReference type="KEGG" id="vcw:GJQ55_05365"/>
<evidence type="ECO:0000313" key="2">
    <source>
        <dbReference type="Proteomes" id="UP000596074"/>
    </source>
</evidence>
<evidence type="ECO:0000313" key="1">
    <source>
        <dbReference type="EMBL" id="QQD23941.1"/>
    </source>
</evidence>
<dbReference type="PANTHER" id="PTHR35336:SF5">
    <property type="entry name" value="ADENOSYLCOBINAMIDE AMIDOHYDROLASE"/>
    <property type="match status" value="1"/>
</dbReference>
<evidence type="ECO:0008006" key="3">
    <source>
        <dbReference type="Google" id="ProtNLM"/>
    </source>
</evidence>
<dbReference type="InterPro" id="IPR002808">
    <property type="entry name" value="AdoCbi_amidolase"/>
</dbReference>
<reference evidence="1 2" key="1">
    <citation type="submission" date="2019-11" db="EMBL/GenBank/DDBJ databases">
        <title>Venatorbacter sp. nov. a predator of Campylobacter and other Gram-negative bacteria.</title>
        <authorList>
            <person name="Saeedi A."/>
            <person name="Cummings N.J."/>
            <person name="Connerton I.F."/>
            <person name="Connerton P.L."/>
        </authorList>
    </citation>
    <scope>NUCLEOTIDE SEQUENCE [LARGE SCALE GENOMIC DNA]</scope>
    <source>
        <strain evidence="1">XL5</strain>
    </source>
</reference>
<dbReference type="AlphaFoldDB" id="A0A9X7YNS9"/>
<gene>
    <name evidence="1" type="ORF">GJQ55_05365</name>
</gene>
<dbReference type="Proteomes" id="UP000596074">
    <property type="component" value="Chromosome"/>
</dbReference>
<keyword evidence="2" id="KW-1185">Reference proteome</keyword>
<organism evidence="1 2">
    <name type="scientific">Venatoribacter cucullus</name>
    <dbReference type="NCBI Taxonomy" id="2661630"/>
    <lineage>
        <taxon>Bacteria</taxon>
        <taxon>Pseudomonadati</taxon>
        <taxon>Pseudomonadota</taxon>
        <taxon>Gammaproteobacteria</taxon>
        <taxon>Oceanospirillales</taxon>
        <taxon>Oceanospirillaceae</taxon>
        <taxon>Venatoribacter</taxon>
    </lineage>
</organism>
<sequence length="232" mass="24734">MITTDRPAPNCHAIEFLHQPDYIVLHLPERWPILSSAVLNGGFSSARSLLNLRVDANAPPPWPPAAQTLQQQAQQLHLSAPCCGMMTAASMQSLGYARSGDTHFTAECWVTAGLANLRRPGDRADAPPRAGTINIWLLLHQPLTPAAMTEALIQLTEAKVTAIRDLNLLSPVSGLPASGTGTDSHAVICPPASADTPALAFCGKHTRAGEHIGRAVLQACRHSLQQCLRVAD</sequence>